<evidence type="ECO:0000256" key="1">
    <source>
        <dbReference type="ARBA" id="ARBA00007553"/>
    </source>
</evidence>
<evidence type="ECO:0000256" key="3">
    <source>
        <dbReference type="ARBA" id="ARBA00022729"/>
    </source>
</evidence>
<evidence type="ECO:0000313" key="12">
    <source>
        <dbReference type="EMBL" id="JAB65712.1"/>
    </source>
</evidence>
<dbReference type="SMART" id="SM00701">
    <property type="entry name" value="PGRP"/>
    <property type="match status" value="1"/>
</dbReference>
<dbReference type="PANTHER" id="PTHR11022">
    <property type="entry name" value="PEPTIDOGLYCAN RECOGNITION PROTEIN"/>
    <property type="match status" value="1"/>
</dbReference>
<evidence type="ECO:0000256" key="4">
    <source>
        <dbReference type="ARBA" id="ARBA00022859"/>
    </source>
</evidence>
<dbReference type="InterPro" id="IPR006619">
    <property type="entry name" value="PGRP_domain_met/bac"/>
</dbReference>
<keyword evidence="5" id="KW-1015">Disulfide bond</keyword>
<feature type="disulfide bond" evidence="8">
    <location>
        <begin position="45"/>
        <end position="51"/>
    </location>
</feature>
<reference evidence="12" key="1">
    <citation type="submission" date="2013-07" db="EMBL/GenBank/DDBJ databases">
        <title>Midgut Transcriptome Profiling of Anoplphora glabripennis, a Lignocellulose Degrading, Wood-Boring Cerambycid.</title>
        <authorList>
            <person name="Scully E.D."/>
            <person name="Hoover K."/>
            <person name="Carlson J.E."/>
            <person name="Tien M."/>
            <person name="Geib S.M."/>
        </authorList>
    </citation>
    <scope>NUCLEOTIDE SEQUENCE</scope>
</reference>
<dbReference type="InterPro" id="IPR015510">
    <property type="entry name" value="PGRP"/>
</dbReference>
<evidence type="ECO:0000256" key="6">
    <source>
        <dbReference type="ARBA" id="ARBA00057187"/>
    </source>
</evidence>
<evidence type="ECO:0000256" key="5">
    <source>
        <dbReference type="ARBA" id="ARBA00023157"/>
    </source>
</evidence>
<dbReference type="PANTHER" id="PTHR11022:SF77">
    <property type="entry name" value="PEPTIDOGLYCAN-RECOGNITION PROTEIN LB"/>
    <property type="match status" value="1"/>
</dbReference>
<dbReference type="SUPFAM" id="SSF55846">
    <property type="entry name" value="N-acetylmuramoyl-L-alanine amidase-like"/>
    <property type="match status" value="1"/>
</dbReference>
<proteinExistence type="inferred from homology"/>
<dbReference type="OrthoDB" id="10001926at2759"/>
<protein>
    <recommendedName>
        <fullName evidence="7">Peptidoglycan-recognition protein</fullName>
    </recommendedName>
</protein>
<dbReference type="GO" id="GO:0008745">
    <property type="term" value="F:N-acetylmuramoyl-L-alanine amidase activity"/>
    <property type="evidence" value="ECO:0007669"/>
    <property type="project" value="InterPro"/>
</dbReference>
<sequence>MANAVTDPEIVPRSAWHARPAKQADPIISPVPYVVIHHTFNPPACNTTEECLSAMRWMQDFHQFNRTWWDIGYNFAVGGDGKVYEGRGWFTIGAHAPRYNSISMGISLIGDWTASLPPERQLAAAHKLIAMGVREGHIAEDYHLVGHRQVREGTECPGEVLYEEIKKWPHYDPHPDYVDLLKKKKGDGSKATPPDEHNRLQKGTAPFISKLL</sequence>
<dbReference type="PIRSF" id="PIRSF037945">
    <property type="entry name" value="PGRPs"/>
    <property type="match status" value="1"/>
</dbReference>
<comment type="function">
    <text evidence="6">Peptidoglycan-recognition protein probably involved in innate immunity by binding to peptidoglycans (PGN) of bacteria and activating the prophenoloxidase (proPO) cascade immune response. Binds to 1,3-beta-D-glucan and PGN.</text>
</comment>
<dbReference type="Gene3D" id="3.40.80.10">
    <property type="entry name" value="Peptidoglycan recognition protein-like"/>
    <property type="match status" value="1"/>
</dbReference>
<dbReference type="GO" id="GO:0009253">
    <property type="term" value="P:peptidoglycan catabolic process"/>
    <property type="evidence" value="ECO:0007669"/>
    <property type="project" value="InterPro"/>
</dbReference>
<feature type="domain" description="Peptidoglycan recognition protein family" evidence="11">
    <location>
        <begin position="8"/>
        <end position="151"/>
    </location>
</feature>
<dbReference type="GO" id="GO:0045087">
    <property type="term" value="P:innate immune response"/>
    <property type="evidence" value="ECO:0007669"/>
    <property type="project" value="UniProtKB-KW"/>
</dbReference>
<keyword evidence="4 7" id="KW-0391">Immunity</keyword>
<keyword evidence="2 7" id="KW-0399">Innate immunity</keyword>
<dbReference type="Pfam" id="PF01510">
    <property type="entry name" value="Amidase_2"/>
    <property type="match status" value="1"/>
</dbReference>
<evidence type="ECO:0000259" key="11">
    <source>
        <dbReference type="SMART" id="SM00701"/>
    </source>
</evidence>
<dbReference type="GeneID" id="108903331"/>
<dbReference type="GO" id="GO:0042834">
    <property type="term" value="F:peptidoglycan binding"/>
    <property type="evidence" value="ECO:0007669"/>
    <property type="project" value="InterPro"/>
</dbReference>
<comment type="similarity">
    <text evidence="1 7">Belongs to the N-acetylmuramoyl-L-alanine amidase 2 family.</text>
</comment>
<feature type="region of interest" description="Disordered" evidence="9">
    <location>
        <begin position="183"/>
        <end position="205"/>
    </location>
</feature>
<keyword evidence="3" id="KW-0732">Signal</keyword>
<dbReference type="EMBL" id="GALX01002754">
    <property type="protein sequence ID" value="JAB65712.1"/>
    <property type="molecule type" value="Transcribed_RNA"/>
</dbReference>
<dbReference type="FunFam" id="3.40.80.10:FF:000001">
    <property type="entry name" value="Peptidoglycan recognition protein 1"/>
    <property type="match status" value="1"/>
</dbReference>
<dbReference type="InterPro" id="IPR036505">
    <property type="entry name" value="Amidase/PGRP_sf"/>
</dbReference>
<accession>V5GVK1</accession>
<organism evidence="12">
    <name type="scientific">Anoplophora glabripennis</name>
    <name type="common">Asian longhorn beetle</name>
    <name type="synonym">Anoplophora nobilis</name>
    <dbReference type="NCBI Taxonomy" id="217634"/>
    <lineage>
        <taxon>Eukaryota</taxon>
        <taxon>Metazoa</taxon>
        <taxon>Ecdysozoa</taxon>
        <taxon>Arthropoda</taxon>
        <taxon>Hexapoda</taxon>
        <taxon>Insecta</taxon>
        <taxon>Pterygota</taxon>
        <taxon>Neoptera</taxon>
        <taxon>Endopterygota</taxon>
        <taxon>Coleoptera</taxon>
        <taxon>Polyphaga</taxon>
        <taxon>Cucujiformia</taxon>
        <taxon>Chrysomeloidea</taxon>
        <taxon>Cerambycidae</taxon>
        <taxon>Lamiinae</taxon>
        <taxon>Lamiini</taxon>
        <taxon>Anoplophora</taxon>
    </lineage>
</organism>
<dbReference type="InterPro" id="IPR017331">
    <property type="entry name" value="Peptidoglycan_recognition"/>
</dbReference>
<dbReference type="CDD" id="cd06583">
    <property type="entry name" value="PGRP"/>
    <property type="match status" value="1"/>
</dbReference>
<evidence type="ECO:0000259" key="10">
    <source>
        <dbReference type="SMART" id="SM00644"/>
    </source>
</evidence>
<evidence type="ECO:0000256" key="8">
    <source>
        <dbReference type="PIRSR" id="PIRSR037945-1"/>
    </source>
</evidence>
<dbReference type="SMART" id="SM00644">
    <property type="entry name" value="Ami_2"/>
    <property type="match status" value="1"/>
</dbReference>
<dbReference type="InterPro" id="IPR002502">
    <property type="entry name" value="Amidase_domain"/>
</dbReference>
<evidence type="ECO:0000256" key="2">
    <source>
        <dbReference type="ARBA" id="ARBA00022588"/>
    </source>
</evidence>
<name>V5GVK1_ANOGL</name>
<evidence type="ECO:0000256" key="9">
    <source>
        <dbReference type="SAM" id="MobiDB-lite"/>
    </source>
</evidence>
<evidence type="ECO:0000256" key="7">
    <source>
        <dbReference type="PIRNR" id="PIRNR037945"/>
    </source>
</evidence>
<dbReference type="AlphaFoldDB" id="V5GVK1"/>
<gene>
    <name evidence="12" type="primary">PGPLB</name>
</gene>
<feature type="domain" description="N-acetylmuramoyl-L-alanine amidase" evidence="10">
    <location>
        <begin position="19"/>
        <end position="158"/>
    </location>
</feature>
<dbReference type="GO" id="GO:0008270">
    <property type="term" value="F:zinc ion binding"/>
    <property type="evidence" value="ECO:0007669"/>
    <property type="project" value="InterPro"/>
</dbReference>